<dbReference type="Gene3D" id="3.30.70.3550">
    <property type="entry name" value="Leucyl/phenylalanyl-tRNA-protein transferase, N-terminal domain"/>
    <property type="match status" value="1"/>
</dbReference>
<evidence type="ECO:0000256" key="4">
    <source>
        <dbReference type="HAMAP-Rule" id="MF_00688"/>
    </source>
</evidence>
<dbReference type="NCBIfam" id="TIGR00667">
    <property type="entry name" value="aat"/>
    <property type="match status" value="1"/>
</dbReference>
<dbReference type="PANTHER" id="PTHR30098">
    <property type="entry name" value="LEUCYL/PHENYLALANYL-TRNA--PROTEIN TRANSFERASE"/>
    <property type="match status" value="1"/>
</dbReference>
<keyword evidence="3 4" id="KW-0012">Acyltransferase</keyword>
<dbReference type="SUPFAM" id="SSF55729">
    <property type="entry name" value="Acyl-CoA N-acyltransferases (Nat)"/>
    <property type="match status" value="1"/>
</dbReference>
<dbReference type="InterPro" id="IPR042203">
    <property type="entry name" value="Leu/Phe-tRNA_Trfase_C"/>
</dbReference>
<sequence>MLALLDPERIGFPNTAKALADPNGLLAVGGDLTPDWLLAAYRRGIFPWFSDDQPILWWSPSPRCIVRPQTLTFSRSLRKVIRQGRYQITFDRAFDRVVRNCAATPRAGQSGTWITDDIVEAYATMHRLGHAHSVETWLDGELVGGLYGLAVGRMFFGESMFHHATNASKVAFAYLVRQLAEWDCRLIDCQVSNPHLLSLGAEEVPRESFEAILETEVNKPDFLHPWPAELSPSLFDA</sequence>
<comment type="catalytic activity">
    <reaction evidence="4">
        <text>L-phenylalanyl-tRNA(Phe) + an N-terminal L-alpha-aminoacyl-[protein] = an N-terminal L-phenylalanyl-L-alpha-aminoacyl-[protein] + tRNA(Phe)</text>
        <dbReference type="Rhea" id="RHEA:43632"/>
        <dbReference type="Rhea" id="RHEA-COMP:9668"/>
        <dbReference type="Rhea" id="RHEA-COMP:9699"/>
        <dbReference type="Rhea" id="RHEA-COMP:10636"/>
        <dbReference type="Rhea" id="RHEA-COMP:10637"/>
        <dbReference type="ChEBI" id="CHEBI:78442"/>
        <dbReference type="ChEBI" id="CHEBI:78531"/>
        <dbReference type="ChEBI" id="CHEBI:78597"/>
        <dbReference type="ChEBI" id="CHEBI:83561"/>
        <dbReference type="EC" id="2.3.2.6"/>
    </reaction>
</comment>
<name>A0ABY2UFW5_9GAMM</name>
<reference evidence="5 6" key="1">
    <citation type="submission" date="2019-05" db="EMBL/GenBank/DDBJ databases">
        <title>Microbulbifer harenosus sp. nov., an alginate-degrading bacterium isolated from coastal sand.</title>
        <authorList>
            <person name="Huang H."/>
            <person name="Mo K."/>
            <person name="Bao S."/>
        </authorList>
    </citation>
    <scope>NUCLEOTIDE SEQUENCE [LARGE SCALE GENOMIC DNA]</scope>
    <source>
        <strain evidence="5 6">HB161719</strain>
    </source>
</reference>
<proteinExistence type="inferred from homology"/>
<dbReference type="EC" id="2.3.2.6" evidence="4"/>
<dbReference type="EMBL" id="VANI01000014">
    <property type="protein sequence ID" value="TLM76493.1"/>
    <property type="molecule type" value="Genomic_DNA"/>
</dbReference>
<dbReference type="InterPro" id="IPR004616">
    <property type="entry name" value="Leu/Phe-tRNA_Trfase"/>
</dbReference>
<organism evidence="5 6">
    <name type="scientific">Microbulbifer harenosus</name>
    <dbReference type="NCBI Taxonomy" id="2576840"/>
    <lineage>
        <taxon>Bacteria</taxon>
        <taxon>Pseudomonadati</taxon>
        <taxon>Pseudomonadota</taxon>
        <taxon>Gammaproteobacteria</taxon>
        <taxon>Cellvibrionales</taxon>
        <taxon>Microbulbiferaceae</taxon>
        <taxon>Microbulbifer</taxon>
    </lineage>
</organism>
<dbReference type="InterPro" id="IPR042221">
    <property type="entry name" value="Leu/Phe-tRNA_Trfase_N"/>
</dbReference>
<comment type="catalytic activity">
    <reaction evidence="4">
        <text>N-terminal L-lysyl-[protein] + L-leucyl-tRNA(Leu) = N-terminal L-leucyl-L-lysyl-[protein] + tRNA(Leu) + H(+)</text>
        <dbReference type="Rhea" id="RHEA:12340"/>
        <dbReference type="Rhea" id="RHEA-COMP:9613"/>
        <dbReference type="Rhea" id="RHEA-COMP:9622"/>
        <dbReference type="Rhea" id="RHEA-COMP:12670"/>
        <dbReference type="Rhea" id="RHEA-COMP:12671"/>
        <dbReference type="ChEBI" id="CHEBI:15378"/>
        <dbReference type="ChEBI" id="CHEBI:65249"/>
        <dbReference type="ChEBI" id="CHEBI:78442"/>
        <dbReference type="ChEBI" id="CHEBI:78494"/>
        <dbReference type="ChEBI" id="CHEBI:133043"/>
        <dbReference type="EC" id="2.3.2.6"/>
    </reaction>
</comment>
<evidence type="ECO:0000313" key="6">
    <source>
        <dbReference type="Proteomes" id="UP000306791"/>
    </source>
</evidence>
<evidence type="ECO:0000256" key="1">
    <source>
        <dbReference type="ARBA" id="ARBA00022490"/>
    </source>
</evidence>
<dbReference type="PANTHER" id="PTHR30098:SF2">
    <property type="entry name" value="LEUCYL_PHENYLALANYL-TRNA--PROTEIN TRANSFERASE"/>
    <property type="match status" value="1"/>
</dbReference>
<keyword evidence="6" id="KW-1185">Reference proteome</keyword>
<dbReference type="GO" id="GO:0008914">
    <property type="term" value="F:leucyl-tRNA--protein transferase activity"/>
    <property type="evidence" value="ECO:0007669"/>
    <property type="project" value="UniProtKB-EC"/>
</dbReference>
<dbReference type="InterPro" id="IPR016181">
    <property type="entry name" value="Acyl_CoA_acyltransferase"/>
</dbReference>
<dbReference type="HAMAP" id="MF_00688">
    <property type="entry name" value="Leu_Phe_trans"/>
    <property type="match status" value="1"/>
</dbReference>
<dbReference type="Proteomes" id="UP000306791">
    <property type="component" value="Unassembled WGS sequence"/>
</dbReference>
<dbReference type="Gene3D" id="3.40.630.70">
    <property type="entry name" value="Leucyl/phenylalanyl-tRNA-protein transferase, C-terminal domain"/>
    <property type="match status" value="1"/>
</dbReference>
<comment type="similarity">
    <text evidence="4">Belongs to the L/F-transferase family.</text>
</comment>
<protein>
    <recommendedName>
        <fullName evidence="4">Leucyl/phenylalanyl-tRNA--protein transferase</fullName>
        <ecNumber evidence="4">2.3.2.6</ecNumber>
    </recommendedName>
    <alternativeName>
        <fullName evidence="4">L/F-transferase</fullName>
    </alternativeName>
    <alternativeName>
        <fullName evidence="4">Leucyltransferase</fullName>
    </alternativeName>
    <alternativeName>
        <fullName evidence="4">Phenyalanyltransferase</fullName>
    </alternativeName>
</protein>
<evidence type="ECO:0000256" key="2">
    <source>
        <dbReference type="ARBA" id="ARBA00022679"/>
    </source>
</evidence>
<keyword evidence="1 4" id="KW-0963">Cytoplasm</keyword>
<dbReference type="Pfam" id="PF03588">
    <property type="entry name" value="Leu_Phe_trans"/>
    <property type="match status" value="1"/>
</dbReference>
<comment type="function">
    <text evidence="4">Functions in the N-end rule pathway of protein degradation where it conjugates Leu, Phe and, less efficiently, Met from aminoacyl-tRNAs to the N-termini of proteins containing an N-terminal arginine or lysine.</text>
</comment>
<comment type="subcellular location">
    <subcellularLocation>
        <location evidence="4">Cytoplasm</location>
    </subcellularLocation>
</comment>
<gene>
    <name evidence="4" type="primary">aat</name>
    <name evidence="5" type="ORF">FDY93_13590</name>
</gene>
<comment type="caution">
    <text evidence="5">The sequence shown here is derived from an EMBL/GenBank/DDBJ whole genome shotgun (WGS) entry which is preliminary data.</text>
</comment>
<accession>A0ABY2UFW5</accession>
<comment type="catalytic activity">
    <reaction evidence="4">
        <text>N-terminal L-arginyl-[protein] + L-leucyl-tRNA(Leu) = N-terminal L-leucyl-L-arginyl-[protein] + tRNA(Leu) + H(+)</text>
        <dbReference type="Rhea" id="RHEA:50416"/>
        <dbReference type="Rhea" id="RHEA-COMP:9613"/>
        <dbReference type="Rhea" id="RHEA-COMP:9622"/>
        <dbReference type="Rhea" id="RHEA-COMP:12672"/>
        <dbReference type="Rhea" id="RHEA-COMP:12673"/>
        <dbReference type="ChEBI" id="CHEBI:15378"/>
        <dbReference type="ChEBI" id="CHEBI:64719"/>
        <dbReference type="ChEBI" id="CHEBI:78442"/>
        <dbReference type="ChEBI" id="CHEBI:78494"/>
        <dbReference type="ChEBI" id="CHEBI:133044"/>
        <dbReference type="EC" id="2.3.2.6"/>
    </reaction>
</comment>
<keyword evidence="2 4" id="KW-0808">Transferase</keyword>
<evidence type="ECO:0000256" key="3">
    <source>
        <dbReference type="ARBA" id="ARBA00023315"/>
    </source>
</evidence>
<evidence type="ECO:0000313" key="5">
    <source>
        <dbReference type="EMBL" id="TLM76493.1"/>
    </source>
</evidence>